<dbReference type="Proteomes" id="UP001377337">
    <property type="component" value="Chromosome"/>
</dbReference>
<dbReference type="RefSeq" id="WP_338779564.1">
    <property type="nucleotide sequence ID" value="NZ_CP147407.1"/>
</dbReference>
<reference evidence="1 2" key="1">
    <citation type="submission" date="2024-02" db="EMBL/GenBank/DDBJ databases">
        <title>Seven novel Bacillus-like species.</title>
        <authorList>
            <person name="Liu G."/>
        </authorList>
    </citation>
    <scope>NUCLEOTIDE SEQUENCE [LARGE SCALE GENOMIC DNA]</scope>
    <source>
        <strain evidence="1 2">FJAT-52054</strain>
    </source>
</reference>
<protein>
    <recommendedName>
        <fullName evidence="3">DUF3990 domain-containing protein</fullName>
    </recommendedName>
</protein>
<sequence length="188" mass="21878">MIKQFQAYHGTNRGSAENIMREGFKIKKYSFMKAELESVPGDLGMGLYAYDDSYQNALDFITKFRNIDDPKVLKLNLEVDEEKYLDLDDPDNEEIFKQHFNVQQIQNLSRRYKSAKGDKSRQCLDGLIIEHILFKTRLDVDLISKKTYTPFKGLPQLSHFTNGTELCIKNNKIINTDIEVIEPCTKER</sequence>
<accession>A0ABZ2NJ87</accession>
<gene>
    <name evidence="1" type="ORF">WCV65_01875</name>
</gene>
<organism evidence="1 2">
    <name type="scientific">Metabacillus sediminis</name>
    <dbReference type="NCBI Taxonomy" id="3117746"/>
    <lineage>
        <taxon>Bacteria</taxon>
        <taxon>Bacillati</taxon>
        <taxon>Bacillota</taxon>
        <taxon>Bacilli</taxon>
        <taxon>Bacillales</taxon>
        <taxon>Bacillaceae</taxon>
        <taxon>Metabacillus</taxon>
    </lineage>
</organism>
<evidence type="ECO:0008006" key="3">
    <source>
        <dbReference type="Google" id="ProtNLM"/>
    </source>
</evidence>
<evidence type="ECO:0000313" key="1">
    <source>
        <dbReference type="EMBL" id="WXB97280.1"/>
    </source>
</evidence>
<proteinExistence type="predicted"/>
<keyword evidence="2" id="KW-1185">Reference proteome</keyword>
<evidence type="ECO:0000313" key="2">
    <source>
        <dbReference type="Proteomes" id="UP001377337"/>
    </source>
</evidence>
<name>A0ABZ2NJ87_9BACI</name>
<dbReference type="EMBL" id="CP147407">
    <property type="protein sequence ID" value="WXB97280.1"/>
    <property type="molecule type" value="Genomic_DNA"/>
</dbReference>